<dbReference type="InterPro" id="IPR043502">
    <property type="entry name" value="DNA/RNA_pol_sf"/>
</dbReference>
<keyword evidence="7" id="KW-0808">Transferase</keyword>
<dbReference type="SUPFAM" id="SSF56672">
    <property type="entry name" value="DNA/RNA polymerases"/>
    <property type="match status" value="1"/>
</dbReference>
<feature type="domain" description="UmuC" evidence="6">
    <location>
        <begin position="2"/>
        <end position="187"/>
    </location>
</feature>
<reference evidence="8" key="1">
    <citation type="submission" date="2016-02" db="EMBL/GenBank/DDBJ databases">
        <authorList>
            <person name="Rodrigo-Torres Lidia"/>
            <person name="Arahal R.David."/>
        </authorList>
    </citation>
    <scope>NUCLEOTIDE SEQUENCE [LARGE SCALE GENOMIC DNA]</scope>
    <source>
        <strain evidence="8">CECT 9029</strain>
    </source>
</reference>
<accession>A0A128ERJ1</accession>
<evidence type="ECO:0000256" key="5">
    <source>
        <dbReference type="ARBA" id="ARBA00023236"/>
    </source>
</evidence>
<dbReference type="GO" id="GO:0003887">
    <property type="term" value="F:DNA-directed DNA polymerase activity"/>
    <property type="evidence" value="ECO:0007669"/>
    <property type="project" value="UniProtKB-EC"/>
</dbReference>
<evidence type="ECO:0000256" key="4">
    <source>
        <dbReference type="ARBA" id="ARBA00023204"/>
    </source>
</evidence>
<dbReference type="OrthoDB" id="9808813at2"/>
<evidence type="ECO:0000256" key="2">
    <source>
        <dbReference type="ARBA" id="ARBA00022763"/>
    </source>
</evidence>
<dbReference type="EC" id="2.7.7.7" evidence="7"/>
<dbReference type="InterPro" id="IPR050116">
    <property type="entry name" value="DNA_polymerase-Y"/>
</dbReference>
<dbReference type="GO" id="GO:0042276">
    <property type="term" value="P:error-prone translesion synthesis"/>
    <property type="evidence" value="ECO:0007669"/>
    <property type="project" value="TreeGrafter"/>
</dbReference>
<keyword evidence="7" id="KW-0548">Nucleotidyltransferase</keyword>
<keyword evidence="3" id="KW-0741">SOS mutagenesis</keyword>
<dbReference type="AlphaFoldDB" id="A0A128ERJ1"/>
<protein>
    <submittedName>
        <fullName evidence="7">DNA polymerase IV</fullName>
        <ecNumber evidence="7">2.7.7.7</ecNumber>
    </submittedName>
</protein>
<keyword evidence="4" id="KW-0234">DNA repair</keyword>
<dbReference type="PANTHER" id="PTHR11076:SF34">
    <property type="entry name" value="PROTEIN UMUC"/>
    <property type="match status" value="1"/>
</dbReference>
<dbReference type="InterPro" id="IPR001126">
    <property type="entry name" value="UmuC"/>
</dbReference>
<dbReference type="Pfam" id="PF11799">
    <property type="entry name" value="IMS_C"/>
    <property type="match status" value="1"/>
</dbReference>
<dbReference type="PANTHER" id="PTHR11076">
    <property type="entry name" value="DNA REPAIR POLYMERASE UMUC / TRANSFERASE FAMILY MEMBER"/>
    <property type="match status" value="1"/>
</dbReference>
<dbReference type="RefSeq" id="WP_062660551.1">
    <property type="nucleotide sequence ID" value="NZ_FIZX01000001.1"/>
</dbReference>
<dbReference type="Gene3D" id="3.40.1170.60">
    <property type="match status" value="1"/>
</dbReference>
<dbReference type="Gene3D" id="1.10.150.20">
    <property type="entry name" value="5' to 3' exonuclease, C-terminal subdomain"/>
    <property type="match status" value="1"/>
</dbReference>
<evidence type="ECO:0000313" key="7">
    <source>
        <dbReference type="EMBL" id="CZF77182.1"/>
    </source>
</evidence>
<comment type="similarity">
    <text evidence="1">Belongs to the DNA polymerase type-Y family.</text>
</comment>
<keyword evidence="2" id="KW-0227">DNA damage</keyword>
<dbReference type="InterPro" id="IPR043128">
    <property type="entry name" value="Rev_trsase/Diguanyl_cyclase"/>
</dbReference>
<dbReference type="EMBL" id="FIZX01000001">
    <property type="protein sequence ID" value="CZF77182.1"/>
    <property type="molecule type" value="Genomic_DNA"/>
</dbReference>
<dbReference type="STRING" id="1796497.GCE9029_00057"/>
<evidence type="ECO:0000256" key="3">
    <source>
        <dbReference type="ARBA" id="ARBA00023199"/>
    </source>
</evidence>
<dbReference type="GO" id="GO:0003684">
    <property type="term" value="F:damaged DNA binding"/>
    <property type="evidence" value="ECO:0007669"/>
    <property type="project" value="InterPro"/>
</dbReference>
<dbReference type="InterPro" id="IPR025188">
    <property type="entry name" value="DUF4113"/>
</dbReference>
<dbReference type="Gene3D" id="3.30.70.270">
    <property type="match status" value="1"/>
</dbReference>
<organism evidence="7 8">
    <name type="scientific">Grimontia celer</name>
    <dbReference type="NCBI Taxonomy" id="1796497"/>
    <lineage>
        <taxon>Bacteria</taxon>
        <taxon>Pseudomonadati</taxon>
        <taxon>Pseudomonadota</taxon>
        <taxon>Gammaproteobacteria</taxon>
        <taxon>Vibrionales</taxon>
        <taxon>Vibrionaceae</taxon>
        <taxon>Grimontia</taxon>
    </lineage>
</organism>
<dbReference type="Pfam" id="PF13438">
    <property type="entry name" value="DUF4113"/>
    <property type="match status" value="1"/>
</dbReference>
<keyword evidence="5" id="KW-0742">SOS response</keyword>
<dbReference type="Pfam" id="PF11798">
    <property type="entry name" value="IMS_HHH"/>
    <property type="match status" value="1"/>
</dbReference>
<dbReference type="GO" id="GO:0009432">
    <property type="term" value="P:SOS response"/>
    <property type="evidence" value="ECO:0007669"/>
    <property type="project" value="UniProtKB-KW"/>
</dbReference>
<dbReference type="PROSITE" id="PS50173">
    <property type="entry name" value="UMUC"/>
    <property type="match status" value="1"/>
</dbReference>
<dbReference type="InterPro" id="IPR017961">
    <property type="entry name" value="DNA_pol_Y-fam_little_finger"/>
</dbReference>
<dbReference type="GO" id="GO:0006281">
    <property type="term" value="P:DNA repair"/>
    <property type="evidence" value="ECO:0007669"/>
    <property type="project" value="UniProtKB-KW"/>
</dbReference>
<evidence type="ECO:0000259" key="6">
    <source>
        <dbReference type="PROSITE" id="PS50173"/>
    </source>
</evidence>
<name>A0A128ERJ1_9GAMM</name>
<evidence type="ECO:0000256" key="1">
    <source>
        <dbReference type="ARBA" id="ARBA00010945"/>
    </source>
</evidence>
<proteinExistence type="inferred from homology"/>
<dbReference type="Pfam" id="PF00817">
    <property type="entry name" value="IMS"/>
    <property type="match status" value="1"/>
</dbReference>
<keyword evidence="8" id="KW-1185">Reference proteome</keyword>
<evidence type="ECO:0000313" key="8">
    <source>
        <dbReference type="Proteomes" id="UP000071641"/>
    </source>
</evidence>
<dbReference type="CDD" id="cd01700">
    <property type="entry name" value="PolY_Pol_V_umuC"/>
    <property type="match status" value="1"/>
</dbReference>
<dbReference type="Proteomes" id="UP000071641">
    <property type="component" value="Unassembled WGS sequence"/>
</dbReference>
<dbReference type="GO" id="GO:0005829">
    <property type="term" value="C:cytosol"/>
    <property type="evidence" value="ECO:0007669"/>
    <property type="project" value="TreeGrafter"/>
</dbReference>
<sequence>MFALVDANSFYCSAEQVFRPDWRGKPVIVLSNNDGCVVAANRQAKEAGVEKFKPYFQVRQQCERSGVIVCSSNYELYGDLSDKMMQVIGRFAPEQHIYSIDESFLSFHHCSSIPDLRAHAQMLRRAVWKECRLPVCVGMGSTLTLAKAANHAAKKLSGYNGVCVLDNEQERLDVLSHMDVSDIWGIGRRITERLKRLGIETALQLSRQKPALMRKEFSVEMERTIRELNGEVCKGWDAARADKQQIYSTRSMGERILDEKSLSQALCKHAGIAAAKLRKQGSVCSTLMVFAGNSPYDDNPRSFKQIHRFAFPSDDTSVITSAVSALVPLLFQEGVRYYKVGVGLIELTNSKYIQPDLFSSEPGNPNLMKAFDCLNKRYGEGALFMAAQGVSPKWGMRRDFLSPQYTTRWEDLPKISC</sequence>
<dbReference type="InterPro" id="IPR024728">
    <property type="entry name" value="PolY_HhH_motif"/>
</dbReference>
<gene>
    <name evidence="7" type="primary">dinB_1</name>
    <name evidence="7" type="ORF">GCE9029_00057</name>
</gene>